<dbReference type="EMBL" id="JAQSIP010000002">
    <property type="protein sequence ID" value="MDD0837824.1"/>
    <property type="molecule type" value="Genomic_DNA"/>
</dbReference>
<dbReference type="CDD" id="cd01948">
    <property type="entry name" value="EAL"/>
    <property type="match status" value="1"/>
</dbReference>
<feature type="modified residue" description="4-aspartylphosphate" evidence="1">
    <location>
        <position position="85"/>
    </location>
</feature>
<feature type="domain" description="Response regulatory" evidence="2">
    <location>
        <begin position="30"/>
        <end position="154"/>
    </location>
</feature>
<dbReference type="SUPFAM" id="SSF55073">
    <property type="entry name" value="Nucleotide cyclase"/>
    <property type="match status" value="1"/>
</dbReference>
<dbReference type="NCBIfam" id="TIGR00254">
    <property type="entry name" value="GGDEF"/>
    <property type="match status" value="1"/>
</dbReference>
<dbReference type="Gene3D" id="3.30.70.270">
    <property type="match status" value="1"/>
</dbReference>
<evidence type="ECO:0000259" key="3">
    <source>
        <dbReference type="PROSITE" id="PS50883"/>
    </source>
</evidence>
<dbReference type="Gene3D" id="3.20.20.450">
    <property type="entry name" value="EAL domain"/>
    <property type="match status" value="1"/>
</dbReference>
<reference evidence="5 6" key="1">
    <citation type="submission" date="2023-02" db="EMBL/GenBank/DDBJ databases">
        <title>Bacterial whole genomic sequence of Curvibacter sp. HBC61.</title>
        <authorList>
            <person name="Le V."/>
            <person name="Ko S.-R."/>
            <person name="Ahn C.-Y."/>
            <person name="Oh H.-M."/>
        </authorList>
    </citation>
    <scope>NUCLEOTIDE SEQUENCE [LARGE SCALE GENOMIC DNA]</scope>
    <source>
        <strain evidence="5 6">HBC61</strain>
    </source>
</reference>
<dbReference type="RefSeq" id="WP_273949112.1">
    <property type="nucleotide sequence ID" value="NZ_JAQSIP010000002.1"/>
</dbReference>
<comment type="caution">
    <text evidence="5">The sequence shown here is derived from an EMBL/GenBank/DDBJ whole genome shotgun (WGS) entry which is preliminary data.</text>
</comment>
<feature type="domain" description="GGDEF" evidence="4">
    <location>
        <begin position="356"/>
        <end position="484"/>
    </location>
</feature>
<dbReference type="InterPro" id="IPR021800">
    <property type="entry name" value="DUF3369"/>
</dbReference>
<evidence type="ECO:0000313" key="6">
    <source>
        <dbReference type="Proteomes" id="UP001528673"/>
    </source>
</evidence>
<proteinExistence type="predicted"/>
<dbReference type="SUPFAM" id="SSF141868">
    <property type="entry name" value="EAL domain-like"/>
    <property type="match status" value="1"/>
</dbReference>
<dbReference type="SUPFAM" id="SSF52172">
    <property type="entry name" value="CheY-like"/>
    <property type="match status" value="1"/>
</dbReference>
<protein>
    <submittedName>
        <fullName evidence="5">EAL domain-containing protein</fullName>
    </submittedName>
</protein>
<feature type="domain" description="EAL" evidence="3">
    <location>
        <begin position="493"/>
        <end position="747"/>
    </location>
</feature>
<dbReference type="Proteomes" id="UP001528673">
    <property type="component" value="Unassembled WGS sequence"/>
</dbReference>
<evidence type="ECO:0000259" key="2">
    <source>
        <dbReference type="PROSITE" id="PS50110"/>
    </source>
</evidence>
<name>A0ABT5MUV6_9BURK</name>
<dbReference type="Gene3D" id="3.40.50.2300">
    <property type="match status" value="1"/>
</dbReference>
<dbReference type="InterPro" id="IPR029787">
    <property type="entry name" value="Nucleotide_cyclase"/>
</dbReference>
<dbReference type="InterPro" id="IPR001789">
    <property type="entry name" value="Sig_transdc_resp-reg_receiver"/>
</dbReference>
<organism evidence="5 6">
    <name type="scientific">Curvibacter cyanobacteriorum</name>
    <dbReference type="NCBI Taxonomy" id="3026422"/>
    <lineage>
        <taxon>Bacteria</taxon>
        <taxon>Pseudomonadati</taxon>
        <taxon>Pseudomonadota</taxon>
        <taxon>Betaproteobacteria</taxon>
        <taxon>Burkholderiales</taxon>
        <taxon>Comamonadaceae</taxon>
        <taxon>Curvibacter</taxon>
    </lineage>
</organism>
<gene>
    <name evidence="5" type="ORF">PSQ40_04490</name>
</gene>
<accession>A0ABT5MUV6</accession>
<dbReference type="InterPro" id="IPR000160">
    <property type="entry name" value="GGDEF_dom"/>
</dbReference>
<dbReference type="InterPro" id="IPR043128">
    <property type="entry name" value="Rev_trsase/Diguanyl_cyclase"/>
</dbReference>
<dbReference type="PROSITE" id="PS50110">
    <property type="entry name" value="RESPONSE_REGULATORY"/>
    <property type="match status" value="1"/>
</dbReference>
<sequence length="749" mass="82712">MTDNGLVSFIDEADAPVADELSFEAQTPWRILVVDDDEDVHEATHFALSGLRIAGRALELLHARSAASCVEVLQRERDVAVVLLDVVMETPDAGLRLVEVIRKQLGLHQLRIILRTGQPGQSPELETINAYDINDYKTKNELTRTKLYASLTTALRSYDQLHRLELSRQGLEKIVDAGNQFIADQGMQAFAEGVITQIAGLLGIAPEGVVCASAEFGSGPADGENPDHFVIIAAAGPYREWMNRPLDQIADESIVASLRRSLQQRQTLVDRQSVTLFFAGKSEQDFAAHIAASVPLLEVDRRLLEVFCTNISLCANNVSLVNRLRDLAYNDNLLQLPNRFAFLKLLGERLEQGQLAHCVLAKLDIDQFAQANEMLGHRYGDLLLQALVARLNEHFAADCQIGRLGGNTFGLLGPERSLRPEALARICESPFQVGPLSRRLSASVGLVRCEDVMPCSAEDLIEYAFVALKQAKSQGQGRIAWFTRALGNDAKERSTLLQGLHKAFDLNRLFLVYQPKVDIQSEQVVGLEALVRWRDENGHMVPPDRFIPVAEQSGLIVALGLWVLRTALQTLAQLAQAGHGQIQMGVNVSVVQLEHPGFLAELKAILQASQLAPEQLELEVTESVAILGLDRVSALLESIRELGVGIAIDDFGTGFSSLSYIDRLPAHRLKIDRAFIENLDSEHRGARIARIIIPLGHQLGMKVVAEGVETREQIKVLQELGCDEVQGYFYARPMPYDELLTWLAKARAN</sequence>
<dbReference type="InterPro" id="IPR011006">
    <property type="entry name" value="CheY-like_superfamily"/>
</dbReference>
<dbReference type="PANTHER" id="PTHR33121:SF70">
    <property type="entry name" value="SIGNALING PROTEIN YKOW"/>
    <property type="match status" value="1"/>
</dbReference>
<dbReference type="PROSITE" id="PS50887">
    <property type="entry name" value="GGDEF"/>
    <property type="match status" value="1"/>
</dbReference>
<dbReference type="PANTHER" id="PTHR33121">
    <property type="entry name" value="CYCLIC DI-GMP PHOSPHODIESTERASE PDEF"/>
    <property type="match status" value="1"/>
</dbReference>
<keyword evidence="1" id="KW-0597">Phosphoprotein</keyword>
<dbReference type="Pfam" id="PF00563">
    <property type="entry name" value="EAL"/>
    <property type="match status" value="1"/>
</dbReference>
<evidence type="ECO:0000256" key="1">
    <source>
        <dbReference type="PROSITE-ProRule" id="PRU00169"/>
    </source>
</evidence>
<dbReference type="Pfam" id="PF11849">
    <property type="entry name" value="DUF3369"/>
    <property type="match status" value="1"/>
</dbReference>
<dbReference type="SMART" id="SM00052">
    <property type="entry name" value="EAL"/>
    <property type="match status" value="1"/>
</dbReference>
<dbReference type="CDD" id="cd01949">
    <property type="entry name" value="GGDEF"/>
    <property type="match status" value="1"/>
</dbReference>
<dbReference type="PROSITE" id="PS50883">
    <property type="entry name" value="EAL"/>
    <property type="match status" value="1"/>
</dbReference>
<dbReference type="InterPro" id="IPR035919">
    <property type="entry name" value="EAL_sf"/>
</dbReference>
<dbReference type="InterPro" id="IPR001633">
    <property type="entry name" value="EAL_dom"/>
</dbReference>
<dbReference type="InterPro" id="IPR050706">
    <property type="entry name" value="Cyclic-di-GMP_PDE-like"/>
</dbReference>
<evidence type="ECO:0000259" key="4">
    <source>
        <dbReference type="PROSITE" id="PS50887"/>
    </source>
</evidence>
<dbReference type="Pfam" id="PF00990">
    <property type="entry name" value="GGDEF"/>
    <property type="match status" value="1"/>
</dbReference>
<evidence type="ECO:0000313" key="5">
    <source>
        <dbReference type="EMBL" id="MDD0837824.1"/>
    </source>
</evidence>
<keyword evidence="6" id="KW-1185">Reference proteome</keyword>
<dbReference type="SMART" id="SM00267">
    <property type="entry name" value="GGDEF"/>
    <property type="match status" value="1"/>
</dbReference>